<dbReference type="GO" id="GO:0005525">
    <property type="term" value="F:GTP binding"/>
    <property type="evidence" value="ECO:0007669"/>
    <property type="project" value="InterPro"/>
</dbReference>
<organism evidence="3">
    <name type="scientific">Ixodes ricinus</name>
    <name type="common">Common tick</name>
    <name type="synonym">Acarus ricinus</name>
    <dbReference type="NCBI Taxonomy" id="34613"/>
    <lineage>
        <taxon>Eukaryota</taxon>
        <taxon>Metazoa</taxon>
        <taxon>Ecdysozoa</taxon>
        <taxon>Arthropoda</taxon>
        <taxon>Chelicerata</taxon>
        <taxon>Arachnida</taxon>
        <taxon>Acari</taxon>
        <taxon>Parasitiformes</taxon>
        <taxon>Ixodida</taxon>
        <taxon>Ixodoidea</taxon>
        <taxon>Ixodidae</taxon>
        <taxon>Ixodinae</taxon>
        <taxon>Ixodes</taxon>
    </lineage>
</organism>
<accession>V5GJC9</accession>
<sequence>MSTNVLKLSFVVRIVFSRMVVLTHIRCCVVRINSTKRFSDKLRLNVRGGNGGTGLPRFGGVGGEGGSVYVQAKDKVELKDIITKYPDKTIKAGHGGNSKSTQILGPDGHNVVVNVPLGVSVYNGFGHLIGDLIKPGDKVLAVKGGKGGNPTTDFHGTKGQTDVITLNLKLIADVWICRVS</sequence>
<dbReference type="Gene3D" id="2.70.210.12">
    <property type="entry name" value="GTP1/OBG domain"/>
    <property type="match status" value="1"/>
</dbReference>
<evidence type="ECO:0000256" key="1">
    <source>
        <dbReference type="SAM" id="SignalP"/>
    </source>
</evidence>
<dbReference type="SUPFAM" id="SSF82051">
    <property type="entry name" value="Obg GTP-binding protein N-terminal domain"/>
    <property type="match status" value="1"/>
</dbReference>
<dbReference type="InterPro" id="IPR036726">
    <property type="entry name" value="GTP1_OBG_dom_sf"/>
</dbReference>
<dbReference type="EMBL" id="GANP01014078">
    <property type="protein sequence ID" value="JAB70390.1"/>
    <property type="molecule type" value="mRNA"/>
</dbReference>
<dbReference type="PROSITE" id="PS51883">
    <property type="entry name" value="OBG"/>
    <property type="match status" value="1"/>
</dbReference>
<dbReference type="Pfam" id="PF01018">
    <property type="entry name" value="GTP1_OBG"/>
    <property type="match status" value="1"/>
</dbReference>
<dbReference type="InterPro" id="IPR045086">
    <property type="entry name" value="OBG_GTPase"/>
</dbReference>
<feature type="signal peptide" evidence="1">
    <location>
        <begin position="1"/>
        <end position="17"/>
    </location>
</feature>
<reference evidence="3" key="1">
    <citation type="journal article" date="2015" name="Sci. Rep.">
        <title>Tissue- and time-dependent transcription in Ixodes ricinus salivary glands and midguts when blood feeding on the vertebrate host.</title>
        <authorList>
            <person name="Kotsyfakis M."/>
            <person name="Schwarz A."/>
            <person name="Erhart J."/>
            <person name="Ribeiro J.M."/>
        </authorList>
    </citation>
    <scope>NUCLEOTIDE SEQUENCE</scope>
    <source>
        <tissue evidence="3">Salivary gland and midgut</tissue>
    </source>
</reference>
<evidence type="ECO:0000313" key="3">
    <source>
        <dbReference type="EMBL" id="JAB70390.1"/>
    </source>
</evidence>
<evidence type="ECO:0000259" key="2">
    <source>
        <dbReference type="PROSITE" id="PS51883"/>
    </source>
</evidence>
<keyword evidence="1" id="KW-0732">Signal</keyword>
<dbReference type="GO" id="GO:0003924">
    <property type="term" value="F:GTPase activity"/>
    <property type="evidence" value="ECO:0007669"/>
    <property type="project" value="InterPro"/>
</dbReference>
<dbReference type="InterPro" id="IPR006169">
    <property type="entry name" value="GTP1_OBG_dom"/>
</dbReference>
<dbReference type="GO" id="GO:0042254">
    <property type="term" value="P:ribosome biogenesis"/>
    <property type="evidence" value="ECO:0007669"/>
    <property type="project" value="UniProtKB-UniRule"/>
</dbReference>
<proteinExistence type="evidence at transcript level"/>
<name>V5GJC9_IXORI</name>
<feature type="domain" description="Obg" evidence="2">
    <location>
        <begin position="36"/>
        <end position="171"/>
    </location>
</feature>
<dbReference type="GO" id="GO:0005739">
    <property type="term" value="C:mitochondrion"/>
    <property type="evidence" value="ECO:0007669"/>
    <property type="project" value="TreeGrafter"/>
</dbReference>
<protein>
    <submittedName>
        <fullName evidence="3">Putative gtp-binding protein 10</fullName>
    </submittedName>
</protein>
<feature type="chain" id="PRO_5004734077" evidence="1">
    <location>
        <begin position="18"/>
        <end position="180"/>
    </location>
</feature>
<dbReference type="PANTHER" id="PTHR11702">
    <property type="entry name" value="DEVELOPMENTALLY REGULATED GTP-BINDING PROTEIN-RELATED"/>
    <property type="match status" value="1"/>
</dbReference>
<dbReference type="PANTHER" id="PTHR11702:SF43">
    <property type="entry name" value="GTP-BINDING PROTEIN 10"/>
    <property type="match status" value="1"/>
</dbReference>
<dbReference type="AlphaFoldDB" id="V5GJC9"/>